<dbReference type="Proteomes" id="UP000245533">
    <property type="component" value="Unassembled WGS sequence"/>
</dbReference>
<keyword evidence="2" id="KW-1185">Reference proteome</keyword>
<name>A0A316TUA8_9BACT</name>
<protein>
    <submittedName>
        <fullName evidence="1">Cryptochrome/photolyase family protein</fullName>
    </submittedName>
</protein>
<dbReference type="InterPro" id="IPR014729">
    <property type="entry name" value="Rossmann-like_a/b/a_fold"/>
</dbReference>
<gene>
    <name evidence="1" type="ORF">DDZ15_08855</name>
</gene>
<dbReference type="Gene3D" id="1.10.10.1710">
    <property type="entry name" value="Deoxyribodipyrimidine photolyase-related"/>
    <property type="match status" value="1"/>
</dbReference>
<dbReference type="Gene3D" id="3.40.50.620">
    <property type="entry name" value="HUPs"/>
    <property type="match status" value="1"/>
</dbReference>
<dbReference type="SUPFAM" id="SSF48173">
    <property type="entry name" value="Cryptochrome/photolyase FAD-binding domain"/>
    <property type="match status" value="1"/>
</dbReference>
<accession>A0A316TUA8</accession>
<dbReference type="Gene3D" id="1.25.40.80">
    <property type="match status" value="1"/>
</dbReference>
<dbReference type="PANTHER" id="PTHR38657:SF1">
    <property type="entry name" value="SLR1343 PROTEIN"/>
    <property type="match status" value="1"/>
</dbReference>
<proteinExistence type="predicted"/>
<dbReference type="InterPro" id="IPR007357">
    <property type="entry name" value="PhrB-like"/>
</dbReference>
<dbReference type="EMBL" id="QGGB01000006">
    <property type="protein sequence ID" value="PWN06615.1"/>
    <property type="molecule type" value="Genomic_DNA"/>
</dbReference>
<organism evidence="1 2">
    <name type="scientific">Rhodohalobacter mucosus</name>
    <dbReference type="NCBI Taxonomy" id="2079485"/>
    <lineage>
        <taxon>Bacteria</taxon>
        <taxon>Pseudomonadati</taxon>
        <taxon>Balneolota</taxon>
        <taxon>Balneolia</taxon>
        <taxon>Balneolales</taxon>
        <taxon>Balneolaceae</taxon>
        <taxon>Rhodohalobacter</taxon>
    </lineage>
</organism>
<dbReference type="InterPro" id="IPR052551">
    <property type="entry name" value="UV-DNA_repair_photolyase"/>
</dbReference>
<dbReference type="GO" id="GO:0016829">
    <property type="term" value="F:lyase activity"/>
    <property type="evidence" value="ECO:0007669"/>
    <property type="project" value="UniProtKB-KW"/>
</dbReference>
<dbReference type="RefSeq" id="WP_109646730.1">
    <property type="nucleotide sequence ID" value="NZ_QGGB01000006.1"/>
</dbReference>
<keyword evidence="1" id="KW-0456">Lyase</keyword>
<evidence type="ECO:0000313" key="2">
    <source>
        <dbReference type="Proteomes" id="UP000245533"/>
    </source>
</evidence>
<reference evidence="1 2" key="1">
    <citation type="submission" date="2018-05" db="EMBL/GenBank/DDBJ databases">
        <title>Rhodohalobacter halophilus gen. nov., sp. nov., a moderately halophilic member of the family Balneolaceae.</title>
        <authorList>
            <person name="Liu Z.-W."/>
        </authorList>
    </citation>
    <scope>NUCLEOTIDE SEQUENCE [LARGE SCALE GENOMIC DNA]</scope>
    <source>
        <strain evidence="1 2">8A47</strain>
    </source>
</reference>
<dbReference type="PANTHER" id="PTHR38657">
    <property type="entry name" value="SLR1343 PROTEIN"/>
    <property type="match status" value="1"/>
</dbReference>
<dbReference type="Gene3D" id="1.10.579.10">
    <property type="entry name" value="DNA Cyclobutane Dipyrimidine Photolyase, subunit A, domain 3"/>
    <property type="match status" value="1"/>
</dbReference>
<dbReference type="InterPro" id="IPR036134">
    <property type="entry name" value="Crypto/Photolyase_FAD-like_sf"/>
</dbReference>
<comment type="caution">
    <text evidence="1">The sequence shown here is derived from an EMBL/GenBank/DDBJ whole genome shotgun (WGS) entry which is preliminary data.</text>
</comment>
<dbReference type="AlphaFoldDB" id="A0A316TUA8"/>
<evidence type="ECO:0000313" key="1">
    <source>
        <dbReference type="EMBL" id="PWN06615.1"/>
    </source>
</evidence>
<sequence length="522" mass="61425">MSRNYLKHIDGNIPRADLNLNDHSRAVFVLHDQLNLKVWPEWVREEKPLLVFMESNEKGNEIPHHKLKAAYIISSMRHFALECHDEGFPVLYHSTQGHFDDGLNELLEDFEGELTFMTPSEWDTRQRLRNVRESYSERVQEIPNGFFIADADQWKDKIEPGYRMEYFYRDMRRKTGYLMNGSEPEGGEWNYDDQNREKLPDKVQVPDIETIEADDVTKEVIEMVEHYFPDHFGNLDRFPYAVQRDQALALLEQFINERLDEFGPYEDALKAGNHTLFHSRLSLYLNNGLLLPREVCEAAIEAYDAGNARLNSVEGFVRQIIGWREYIRIYYEAMMPGVRDANHFDFEEKLPAMYWSGETEMKCMEQCLKPVIDEAWSHHIPRLMVLSNFSNLTETDPRELNRWFHLAYADAYEWVELPNVLGMSTFADGGVLASKPYVSSGNYINKMSDYCKKCRYSVTKKTGENACPFNYLYWNFVDKQRDTFNDSGRVNFMVNMFDNKKSDDEKKAIRESSEKFLEELKR</sequence>
<dbReference type="OrthoDB" id="5288100at2"/>
<dbReference type="Pfam" id="PF04244">
    <property type="entry name" value="DPRP"/>
    <property type="match status" value="1"/>
</dbReference>